<feature type="signal peptide" evidence="25">
    <location>
        <begin position="1"/>
        <end position="22"/>
    </location>
</feature>
<keyword evidence="13" id="KW-0067">ATP-binding</keyword>
<evidence type="ECO:0000256" key="12">
    <source>
        <dbReference type="ARBA" id="ARBA00022782"/>
    </source>
</evidence>
<evidence type="ECO:0000256" key="17">
    <source>
        <dbReference type="ARBA" id="ARBA00023137"/>
    </source>
</evidence>
<dbReference type="PANTHER" id="PTHR46448:SF2">
    <property type="entry name" value="PROTEIN KINASE DOMAIN-CONTAINING PROTEIN"/>
    <property type="match status" value="1"/>
</dbReference>
<evidence type="ECO:0000256" key="21">
    <source>
        <dbReference type="ARBA" id="ARBA00078617"/>
    </source>
</evidence>
<evidence type="ECO:0000256" key="7">
    <source>
        <dbReference type="ARBA" id="ARBA00022553"/>
    </source>
</evidence>
<dbReference type="GO" id="GO:0030154">
    <property type="term" value="P:cell differentiation"/>
    <property type="evidence" value="ECO:0007669"/>
    <property type="project" value="UniProtKB-KW"/>
</dbReference>
<evidence type="ECO:0000313" key="28">
    <source>
        <dbReference type="Proteomes" id="UP000694580"/>
    </source>
</evidence>
<keyword evidence="11" id="KW-0418">Kinase</keyword>
<dbReference type="InterPro" id="IPR022049">
    <property type="entry name" value="FAM69_kinase_dom"/>
</dbReference>
<accession>A0AAY4C055</accession>
<evidence type="ECO:0000256" key="3">
    <source>
        <dbReference type="ARBA" id="ARBA00011903"/>
    </source>
</evidence>
<evidence type="ECO:0000313" key="27">
    <source>
        <dbReference type="Ensembl" id="ENSDCDP00010026292.1"/>
    </source>
</evidence>
<dbReference type="Pfam" id="PF12260">
    <property type="entry name" value="PIP49_C"/>
    <property type="match status" value="1"/>
</dbReference>
<keyword evidence="16" id="KW-0333">Golgi apparatus</keyword>
<evidence type="ECO:0000256" key="9">
    <source>
        <dbReference type="ARBA" id="ARBA00022729"/>
    </source>
</evidence>
<evidence type="ECO:0000256" key="22">
    <source>
        <dbReference type="ARBA" id="ARBA00079014"/>
    </source>
</evidence>
<dbReference type="GO" id="GO:0001501">
    <property type="term" value="P:skeletal system development"/>
    <property type="evidence" value="ECO:0007669"/>
    <property type="project" value="TreeGrafter"/>
</dbReference>
<reference evidence="27" key="3">
    <citation type="submission" date="2025-09" db="UniProtKB">
        <authorList>
            <consortium name="Ensembl"/>
        </authorList>
    </citation>
    <scope>IDENTIFICATION</scope>
</reference>
<dbReference type="FunFam" id="1.10.510.10:FF:000552">
    <property type="entry name" value="extracellular tyrosine-protein kinase PKDCC isoform X5"/>
    <property type="match status" value="1"/>
</dbReference>
<dbReference type="GeneTree" id="ENSGT00390000001205"/>
<evidence type="ECO:0000256" key="20">
    <source>
        <dbReference type="ARBA" id="ARBA00072258"/>
    </source>
</evidence>
<dbReference type="GO" id="GO:0005576">
    <property type="term" value="C:extracellular region"/>
    <property type="evidence" value="ECO:0007669"/>
    <property type="project" value="UniProtKB-SubCell"/>
</dbReference>
<dbReference type="InterPro" id="IPR011009">
    <property type="entry name" value="Kinase-like_dom_sf"/>
</dbReference>
<dbReference type="Gene3D" id="1.10.510.10">
    <property type="entry name" value="Transferase(Phosphotransferase) domain 1"/>
    <property type="match status" value="1"/>
</dbReference>
<evidence type="ECO:0000256" key="2">
    <source>
        <dbReference type="ARBA" id="ARBA00004613"/>
    </source>
</evidence>
<evidence type="ECO:0000256" key="18">
    <source>
        <dbReference type="ARBA" id="ARBA00023180"/>
    </source>
</evidence>
<evidence type="ECO:0000256" key="5">
    <source>
        <dbReference type="ARBA" id="ARBA00022473"/>
    </source>
</evidence>
<feature type="domain" description="Protein kinase" evidence="26">
    <location>
        <begin position="80"/>
        <end position="441"/>
    </location>
</feature>
<keyword evidence="7" id="KW-0597">Phosphoprotein</keyword>
<evidence type="ECO:0000256" key="19">
    <source>
        <dbReference type="ARBA" id="ARBA00051942"/>
    </source>
</evidence>
<dbReference type="InterPro" id="IPR000719">
    <property type="entry name" value="Prot_kinase_dom"/>
</dbReference>
<comment type="catalytic activity">
    <reaction evidence="19">
        <text>L-tyrosyl-[protein] + ATP = O-phospho-L-tyrosyl-[protein] + ADP + H(+)</text>
        <dbReference type="Rhea" id="RHEA:10596"/>
        <dbReference type="Rhea" id="RHEA-COMP:10136"/>
        <dbReference type="Rhea" id="RHEA-COMP:20101"/>
        <dbReference type="ChEBI" id="CHEBI:15378"/>
        <dbReference type="ChEBI" id="CHEBI:30616"/>
        <dbReference type="ChEBI" id="CHEBI:46858"/>
        <dbReference type="ChEBI" id="CHEBI:61978"/>
        <dbReference type="ChEBI" id="CHEBI:456216"/>
        <dbReference type="EC" id="2.7.10.2"/>
    </reaction>
    <physiologicalReaction direction="left-to-right" evidence="19">
        <dbReference type="Rhea" id="RHEA:10597"/>
    </physiologicalReaction>
</comment>
<dbReference type="SUPFAM" id="SSF56112">
    <property type="entry name" value="Protein kinase-like (PK-like)"/>
    <property type="match status" value="1"/>
</dbReference>
<name>A0AAY4C055_9TELE</name>
<keyword evidence="5" id="KW-0217">Developmental protein</keyword>
<evidence type="ECO:0000259" key="26">
    <source>
        <dbReference type="PROSITE" id="PS50011"/>
    </source>
</evidence>
<evidence type="ECO:0000256" key="11">
    <source>
        <dbReference type="ARBA" id="ARBA00022777"/>
    </source>
</evidence>
<gene>
    <name evidence="27" type="primary">pkdccb</name>
</gene>
<protein>
    <recommendedName>
        <fullName evidence="20">Extracellular tyrosine-protein kinase PKDCC</fullName>
        <ecNumber evidence="3">2.7.10.2</ecNumber>
    </recommendedName>
    <alternativeName>
        <fullName evidence="21">Protein kinase domain-containing protein, cytoplasmic</fullName>
    </alternativeName>
    <alternativeName>
        <fullName evidence="22">Protein kinase-like protein SgK493</fullName>
    </alternativeName>
    <alternativeName>
        <fullName evidence="23">Sugen kinase 493</fullName>
    </alternativeName>
    <alternativeName>
        <fullName evidence="24">Vertebrate lonesome kinase</fullName>
    </alternativeName>
</protein>
<keyword evidence="17" id="KW-0829">Tyrosine-protein kinase</keyword>
<sequence>MSSTRSPLCAVALFAFVVLVVAFSTRNWRSEDAKKTLLEELRARQQEILPFYPTKDGDTLSGTSAGSDVDAVACSQLARMQIAALLGSGYTKTVVQALLPPGPSVALKSVNHRGSDMRQCLEQFHDPMGCHQLVSFKLKKEIILLQRLQHPNIIKLKGHCQDGRTGRGITAILEQGTPLEMIQLLQSPWEERFRVCLGLVRLLHYLSQSPLGSVALLDFQSRQFVLVDGELKLTDLDDANVKEPTCQSDSDCMLQFPLRNFSFHCSEQRICEGMNEMRNLYNAYRYFFMYLLPHQAPPMLQPLVKEIMNSTGELKKGIASTLEAFEEILHIFKSGHHLENLPPLVIRDYVAVRGVSSVGSVNYRCWPSYSHQGCVLSVHSVTEAADICRSQPQCSSFTVQDQRTWTGRLLASFQSSFSHLVPDVNSVVYVRKMKASLVQAL</sequence>
<keyword evidence="9 25" id="KW-0732">Signal</keyword>
<dbReference type="GeneID" id="114796032"/>
<evidence type="ECO:0000256" key="14">
    <source>
        <dbReference type="ARBA" id="ARBA00022855"/>
    </source>
</evidence>
<reference evidence="27 28" key="1">
    <citation type="submission" date="2020-06" db="EMBL/GenBank/DDBJ databases">
        <authorList>
            <consortium name="Wellcome Sanger Institute Data Sharing"/>
        </authorList>
    </citation>
    <scope>NUCLEOTIDE SEQUENCE [LARGE SCALE GENOMIC DNA]</scope>
</reference>
<evidence type="ECO:0000256" key="24">
    <source>
        <dbReference type="ARBA" id="ARBA00082327"/>
    </source>
</evidence>
<comment type="subcellular location">
    <subcellularLocation>
        <location evidence="1">Golgi apparatus</location>
    </subcellularLocation>
    <subcellularLocation>
        <location evidence="2">Secreted</location>
    </subcellularLocation>
</comment>
<keyword evidence="12" id="KW-0221">Differentiation</keyword>
<dbReference type="GO" id="GO:0005794">
    <property type="term" value="C:Golgi apparatus"/>
    <property type="evidence" value="ECO:0007669"/>
    <property type="project" value="UniProtKB-SubCell"/>
</dbReference>
<dbReference type="GO" id="GO:0005524">
    <property type="term" value="F:ATP binding"/>
    <property type="evidence" value="ECO:0007669"/>
    <property type="project" value="UniProtKB-KW"/>
</dbReference>
<keyword evidence="10" id="KW-0547">Nucleotide-binding</keyword>
<dbReference type="GO" id="GO:0015031">
    <property type="term" value="P:protein transport"/>
    <property type="evidence" value="ECO:0007669"/>
    <property type="project" value="UniProtKB-KW"/>
</dbReference>
<reference evidence="27" key="2">
    <citation type="submission" date="2025-08" db="UniProtKB">
        <authorList>
            <consortium name="Ensembl"/>
        </authorList>
    </citation>
    <scope>IDENTIFICATION</scope>
</reference>
<keyword evidence="6" id="KW-0964">Secreted</keyword>
<evidence type="ECO:0000256" key="23">
    <source>
        <dbReference type="ARBA" id="ARBA00080589"/>
    </source>
</evidence>
<dbReference type="PANTHER" id="PTHR46448">
    <property type="entry name" value="PROTEIN KINASE DOMAIN-CONTAINING PROTEIN"/>
    <property type="match status" value="1"/>
</dbReference>
<evidence type="ECO:0000256" key="8">
    <source>
        <dbReference type="ARBA" id="ARBA00022679"/>
    </source>
</evidence>
<organism evidence="27 28">
    <name type="scientific">Denticeps clupeoides</name>
    <name type="common">denticle herring</name>
    <dbReference type="NCBI Taxonomy" id="299321"/>
    <lineage>
        <taxon>Eukaryota</taxon>
        <taxon>Metazoa</taxon>
        <taxon>Chordata</taxon>
        <taxon>Craniata</taxon>
        <taxon>Vertebrata</taxon>
        <taxon>Euteleostomi</taxon>
        <taxon>Actinopterygii</taxon>
        <taxon>Neopterygii</taxon>
        <taxon>Teleostei</taxon>
        <taxon>Clupei</taxon>
        <taxon>Clupeiformes</taxon>
        <taxon>Denticipitoidei</taxon>
        <taxon>Denticipitidae</taxon>
        <taxon>Denticeps</taxon>
    </lineage>
</organism>
<dbReference type="EC" id="2.7.10.2" evidence="3"/>
<feature type="chain" id="PRO_5044278600" description="Extracellular tyrosine-protein kinase PKDCC" evidence="25">
    <location>
        <begin position="23"/>
        <end position="441"/>
    </location>
</feature>
<evidence type="ECO:0000256" key="13">
    <source>
        <dbReference type="ARBA" id="ARBA00022840"/>
    </source>
</evidence>
<dbReference type="Ensembl" id="ENSDCDT00010032491.1">
    <property type="protein sequence ID" value="ENSDCDP00010026292.1"/>
    <property type="gene ID" value="ENSDCDG00010016591.1"/>
</dbReference>
<dbReference type="RefSeq" id="XP_028845698.1">
    <property type="nucleotide sequence ID" value="XM_028989865.1"/>
</dbReference>
<dbReference type="GO" id="GO:0001503">
    <property type="term" value="P:ossification"/>
    <property type="evidence" value="ECO:0007669"/>
    <property type="project" value="UniProtKB-KW"/>
</dbReference>
<dbReference type="AlphaFoldDB" id="A0AAY4C055"/>
<evidence type="ECO:0000256" key="25">
    <source>
        <dbReference type="SAM" id="SignalP"/>
    </source>
</evidence>
<dbReference type="InterPro" id="IPR042983">
    <property type="entry name" value="PKDCC"/>
</dbReference>
<evidence type="ECO:0000256" key="10">
    <source>
        <dbReference type="ARBA" id="ARBA00022741"/>
    </source>
</evidence>
<dbReference type="Proteomes" id="UP000694580">
    <property type="component" value="Chromosome 1"/>
</dbReference>
<evidence type="ECO:0000256" key="6">
    <source>
        <dbReference type="ARBA" id="ARBA00022525"/>
    </source>
</evidence>
<proteinExistence type="predicted"/>
<evidence type="ECO:0000256" key="4">
    <source>
        <dbReference type="ARBA" id="ARBA00022448"/>
    </source>
</evidence>
<evidence type="ECO:0000256" key="1">
    <source>
        <dbReference type="ARBA" id="ARBA00004555"/>
    </source>
</evidence>
<dbReference type="PROSITE" id="PS50011">
    <property type="entry name" value="PROTEIN_KINASE_DOM"/>
    <property type="match status" value="1"/>
</dbReference>
<keyword evidence="18" id="KW-0325">Glycoprotein</keyword>
<evidence type="ECO:0000256" key="16">
    <source>
        <dbReference type="ARBA" id="ARBA00023034"/>
    </source>
</evidence>
<keyword evidence="4" id="KW-0813">Transport</keyword>
<evidence type="ECO:0000256" key="15">
    <source>
        <dbReference type="ARBA" id="ARBA00022927"/>
    </source>
</evidence>
<keyword evidence="28" id="KW-1185">Reference proteome</keyword>
<keyword evidence="8" id="KW-0808">Transferase</keyword>
<dbReference type="GO" id="GO:0004715">
    <property type="term" value="F:non-membrane spanning protein tyrosine kinase activity"/>
    <property type="evidence" value="ECO:0007669"/>
    <property type="project" value="UniProtKB-EC"/>
</dbReference>
<keyword evidence="14" id="KW-0892">Osteogenesis</keyword>
<keyword evidence="15" id="KW-0653">Protein transport</keyword>